<comment type="cofactor">
    <cofactor evidence="1">
        <name>Zn(2+)</name>
        <dbReference type="ChEBI" id="CHEBI:29105"/>
    </cofactor>
</comment>
<keyword evidence="4" id="KW-0479">Metal-binding</keyword>
<dbReference type="InterPro" id="IPR018165">
    <property type="entry name" value="Ala-tRNA-synth_IIc_core"/>
</dbReference>
<dbReference type="Pfam" id="PF01411">
    <property type="entry name" value="tRNA-synt_2c"/>
    <property type="match status" value="1"/>
</dbReference>
<dbReference type="SMART" id="SM00863">
    <property type="entry name" value="tRNA_SAD"/>
    <property type="match status" value="1"/>
</dbReference>
<evidence type="ECO:0000256" key="4">
    <source>
        <dbReference type="ARBA" id="ARBA00022723"/>
    </source>
</evidence>
<evidence type="ECO:0000256" key="1">
    <source>
        <dbReference type="ARBA" id="ARBA00001947"/>
    </source>
</evidence>
<dbReference type="InterPro" id="IPR051335">
    <property type="entry name" value="Alanyl-tRNA_Editing_Enzymes"/>
</dbReference>
<dbReference type="SUPFAM" id="SSF50447">
    <property type="entry name" value="Translation proteins"/>
    <property type="match status" value="1"/>
</dbReference>
<keyword evidence="9" id="KW-1185">Reference proteome</keyword>
<comment type="subcellular location">
    <subcellularLocation>
        <location evidence="2">Cytoplasm</location>
    </subcellularLocation>
</comment>
<dbReference type="PROSITE" id="PS50860">
    <property type="entry name" value="AA_TRNA_LIGASE_II_ALA"/>
    <property type="match status" value="1"/>
</dbReference>
<dbReference type="InterPro" id="IPR018163">
    <property type="entry name" value="Thr/Ala-tRNA-synth_IIc_edit"/>
</dbReference>
<evidence type="ECO:0000259" key="7">
    <source>
        <dbReference type="PROSITE" id="PS50860"/>
    </source>
</evidence>
<dbReference type="Pfam" id="PF07973">
    <property type="entry name" value="tRNA_SAD"/>
    <property type="match status" value="1"/>
</dbReference>
<sequence>MDEMMQTQALFREDAYAEGNAAIVLESSEAGVVLDRSVFYPRAGGQPGDTGSIAWEGGEMPVADTVKGPDGSALHVPGPGAAIPPVGAKVTARLDWNRRHRHMRMHTTLHLLCAAMPGIYATGNQIGAEKSRLDFDLPEPPTKEWVTERLNALIAADHPIGERWITEAELDANPGLVRTLSVQPPRGAGQVRLVRIGAEEAPIDLQPCGGTHVRRTGEIGRVEVVKMESKGKQNRRIHIVLAEDAT</sequence>
<feature type="domain" description="Alanyl-transfer RNA synthetases family profile" evidence="7">
    <location>
        <begin position="1"/>
        <end position="246"/>
    </location>
</feature>
<comment type="caution">
    <text evidence="8">The sequence shown here is derived from an EMBL/GenBank/DDBJ whole genome shotgun (WGS) entry which is preliminary data.</text>
</comment>
<dbReference type="SUPFAM" id="SSF55186">
    <property type="entry name" value="ThrRS/AlaRS common domain"/>
    <property type="match status" value="1"/>
</dbReference>
<dbReference type="PANTHER" id="PTHR43462:SF1">
    <property type="entry name" value="ALANYL-TRNA EDITING PROTEIN AARSD1"/>
    <property type="match status" value="1"/>
</dbReference>
<dbReference type="Gene3D" id="3.30.980.10">
    <property type="entry name" value="Threonyl-trna Synthetase, Chain A, domain 2"/>
    <property type="match status" value="1"/>
</dbReference>
<evidence type="ECO:0000256" key="6">
    <source>
        <dbReference type="ARBA" id="ARBA00032577"/>
    </source>
</evidence>
<evidence type="ECO:0000256" key="5">
    <source>
        <dbReference type="ARBA" id="ARBA00022833"/>
    </source>
</evidence>
<evidence type="ECO:0000313" key="8">
    <source>
        <dbReference type="EMBL" id="MBP0445653.1"/>
    </source>
</evidence>
<gene>
    <name evidence="8" type="ORF">J8J14_12785</name>
</gene>
<dbReference type="InterPro" id="IPR018164">
    <property type="entry name" value="Ala-tRNA-synth_IIc_N"/>
</dbReference>
<organism evidence="8 9">
    <name type="scientific">Pararoseomonas baculiformis</name>
    <dbReference type="NCBI Taxonomy" id="2820812"/>
    <lineage>
        <taxon>Bacteria</taxon>
        <taxon>Pseudomonadati</taxon>
        <taxon>Pseudomonadota</taxon>
        <taxon>Alphaproteobacteria</taxon>
        <taxon>Acetobacterales</taxon>
        <taxon>Acetobacteraceae</taxon>
        <taxon>Pararoseomonas</taxon>
    </lineage>
</organism>
<dbReference type="InterPro" id="IPR012947">
    <property type="entry name" value="tRNA_SAD"/>
</dbReference>
<evidence type="ECO:0000313" key="9">
    <source>
        <dbReference type="Proteomes" id="UP000681594"/>
    </source>
</evidence>
<dbReference type="EMBL" id="JAGIZB010000011">
    <property type="protein sequence ID" value="MBP0445653.1"/>
    <property type="molecule type" value="Genomic_DNA"/>
</dbReference>
<name>A0ABS4AF70_9PROT</name>
<dbReference type="PANTHER" id="PTHR43462">
    <property type="entry name" value="ALANYL-TRNA EDITING PROTEIN"/>
    <property type="match status" value="1"/>
</dbReference>
<keyword evidence="5" id="KW-0862">Zinc</keyword>
<dbReference type="Proteomes" id="UP000681594">
    <property type="component" value="Unassembled WGS sequence"/>
</dbReference>
<proteinExistence type="predicted"/>
<reference evidence="8 9" key="1">
    <citation type="submission" date="2021-03" db="EMBL/GenBank/DDBJ databases">
        <authorList>
            <person name="So Y."/>
        </authorList>
    </citation>
    <scope>NUCLEOTIDE SEQUENCE [LARGE SCALE GENOMIC DNA]</scope>
    <source>
        <strain evidence="8 9">SSH11</strain>
    </source>
</reference>
<protein>
    <recommendedName>
        <fullName evidence="3">Alanine--tRNA ligase</fullName>
    </recommendedName>
    <alternativeName>
        <fullName evidence="6">Alanyl-tRNA synthetase</fullName>
    </alternativeName>
</protein>
<dbReference type="InterPro" id="IPR009000">
    <property type="entry name" value="Transl_B-barrel_sf"/>
</dbReference>
<evidence type="ECO:0000256" key="2">
    <source>
        <dbReference type="ARBA" id="ARBA00004496"/>
    </source>
</evidence>
<dbReference type="Gene3D" id="2.40.30.130">
    <property type="match status" value="1"/>
</dbReference>
<accession>A0ABS4AF70</accession>
<evidence type="ECO:0000256" key="3">
    <source>
        <dbReference type="ARBA" id="ARBA00017959"/>
    </source>
</evidence>